<proteinExistence type="predicted"/>
<dbReference type="InterPro" id="IPR032710">
    <property type="entry name" value="NTF2-like_dom_sf"/>
</dbReference>
<accession>A0A0F9MIY8</accession>
<evidence type="ECO:0000313" key="1">
    <source>
        <dbReference type="EMBL" id="KKM69167.1"/>
    </source>
</evidence>
<evidence type="ECO:0008006" key="2">
    <source>
        <dbReference type="Google" id="ProtNLM"/>
    </source>
</evidence>
<name>A0A0F9MIY8_9ZZZZ</name>
<dbReference type="AlphaFoldDB" id="A0A0F9MIY8"/>
<gene>
    <name evidence="1" type="ORF">LCGC14_1453570</name>
</gene>
<dbReference type="Gene3D" id="3.10.450.50">
    <property type="match status" value="1"/>
</dbReference>
<protein>
    <recommendedName>
        <fullName evidence="2">SnoaL-like domain-containing protein</fullName>
    </recommendedName>
</protein>
<dbReference type="SUPFAM" id="SSF54427">
    <property type="entry name" value="NTF2-like"/>
    <property type="match status" value="1"/>
</dbReference>
<sequence length="103" mass="12066">MKHEINYFRTLFPDLKYKIIEMISDEKKVWIRYKACGTHLGKGWGFEASNKFVEFEGATILYISSEGKVKDQWGAFCFYDIFADLGAVPSFGELNKYLRDFKQ</sequence>
<dbReference type="InterPro" id="IPR009959">
    <property type="entry name" value="Cyclase_SnoaL-like"/>
</dbReference>
<dbReference type="EMBL" id="LAZR01010036">
    <property type="protein sequence ID" value="KKM69167.1"/>
    <property type="molecule type" value="Genomic_DNA"/>
</dbReference>
<comment type="caution">
    <text evidence="1">The sequence shown here is derived from an EMBL/GenBank/DDBJ whole genome shotgun (WGS) entry which is preliminary data.</text>
</comment>
<organism evidence="1">
    <name type="scientific">marine sediment metagenome</name>
    <dbReference type="NCBI Taxonomy" id="412755"/>
    <lineage>
        <taxon>unclassified sequences</taxon>
        <taxon>metagenomes</taxon>
        <taxon>ecological metagenomes</taxon>
    </lineage>
</organism>
<dbReference type="GO" id="GO:0030638">
    <property type="term" value="P:polyketide metabolic process"/>
    <property type="evidence" value="ECO:0007669"/>
    <property type="project" value="InterPro"/>
</dbReference>
<dbReference type="Pfam" id="PF07366">
    <property type="entry name" value="SnoaL"/>
    <property type="match status" value="1"/>
</dbReference>
<reference evidence="1" key="1">
    <citation type="journal article" date="2015" name="Nature">
        <title>Complex archaea that bridge the gap between prokaryotes and eukaryotes.</title>
        <authorList>
            <person name="Spang A."/>
            <person name="Saw J.H."/>
            <person name="Jorgensen S.L."/>
            <person name="Zaremba-Niedzwiedzka K."/>
            <person name="Martijn J."/>
            <person name="Lind A.E."/>
            <person name="van Eijk R."/>
            <person name="Schleper C."/>
            <person name="Guy L."/>
            <person name="Ettema T.J."/>
        </authorList>
    </citation>
    <scope>NUCLEOTIDE SEQUENCE</scope>
</reference>